<keyword evidence="4" id="KW-1185">Reference proteome</keyword>
<dbReference type="OrthoDB" id="19923at2759"/>
<name>V3Z311_LOTGI</name>
<feature type="domain" description="Rho-GAP" evidence="2">
    <location>
        <begin position="229"/>
        <end position="414"/>
    </location>
</feature>
<evidence type="ECO:0000313" key="4">
    <source>
        <dbReference type="Proteomes" id="UP000030746"/>
    </source>
</evidence>
<dbReference type="PROSITE" id="PS50191">
    <property type="entry name" value="CRAL_TRIO"/>
    <property type="match status" value="1"/>
</dbReference>
<evidence type="ECO:0000259" key="1">
    <source>
        <dbReference type="PROSITE" id="PS50191"/>
    </source>
</evidence>
<dbReference type="Pfam" id="PF00620">
    <property type="entry name" value="RhoGAP"/>
    <property type="match status" value="1"/>
</dbReference>
<dbReference type="Proteomes" id="UP000030746">
    <property type="component" value="Unassembled WGS sequence"/>
</dbReference>
<evidence type="ECO:0000259" key="2">
    <source>
        <dbReference type="PROSITE" id="PS50238"/>
    </source>
</evidence>
<dbReference type="PANTHER" id="PTHR45808:SF2">
    <property type="entry name" value="RHO GTPASE-ACTIVATING PROTEIN 68F"/>
    <property type="match status" value="1"/>
</dbReference>
<dbReference type="RefSeq" id="XP_009064378.1">
    <property type="nucleotide sequence ID" value="XM_009066130.1"/>
</dbReference>
<proteinExistence type="predicted"/>
<dbReference type="InterPro" id="IPR001251">
    <property type="entry name" value="CRAL-TRIO_dom"/>
</dbReference>
<dbReference type="Gene3D" id="1.10.555.10">
    <property type="entry name" value="Rho GTPase activation protein"/>
    <property type="match status" value="1"/>
</dbReference>
<dbReference type="GO" id="GO:2001136">
    <property type="term" value="P:negative regulation of endocytic recycling"/>
    <property type="evidence" value="ECO:0007669"/>
    <property type="project" value="TreeGrafter"/>
</dbReference>
<dbReference type="GO" id="GO:0005737">
    <property type="term" value="C:cytoplasm"/>
    <property type="evidence" value="ECO:0007669"/>
    <property type="project" value="TreeGrafter"/>
</dbReference>
<dbReference type="InterPro" id="IPR000198">
    <property type="entry name" value="RhoGAP_dom"/>
</dbReference>
<organism evidence="3 4">
    <name type="scientific">Lottia gigantea</name>
    <name type="common">Giant owl limpet</name>
    <dbReference type="NCBI Taxonomy" id="225164"/>
    <lineage>
        <taxon>Eukaryota</taxon>
        <taxon>Metazoa</taxon>
        <taxon>Spiralia</taxon>
        <taxon>Lophotrochozoa</taxon>
        <taxon>Mollusca</taxon>
        <taxon>Gastropoda</taxon>
        <taxon>Patellogastropoda</taxon>
        <taxon>Lottioidea</taxon>
        <taxon>Lottiidae</taxon>
        <taxon>Lottia</taxon>
    </lineage>
</organism>
<dbReference type="FunFam" id="3.40.525.10:FF:000007">
    <property type="entry name" value="rho GTPase-activating protein 1"/>
    <property type="match status" value="1"/>
</dbReference>
<dbReference type="SMART" id="SM00516">
    <property type="entry name" value="SEC14"/>
    <property type="match status" value="1"/>
</dbReference>
<dbReference type="PROSITE" id="PS50238">
    <property type="entry name" value="RHOGAP"/>
    <property type="match status" value="1"/>
</dbReference>
<sequence length="416" mass="48265">MAQFCSELAKETEGGAFRSGAITPDGLIDEDFEKELGTTPDEETVSEFYDVERYGIIEVAGDDLFGRKVIVFSSCKLPSNKNFDHQRLLEYIKHTLDKYVEEDYVLVYFHYGLRSSNKPKLSWLIQAYKAFDRKYKKNLKALYLVHPTNFIKILWNIFKPILSAKFGKKVMYVDYLVELKNHLHFDQLTVPLPVLEFDAKRVNALKPQYPYQSTTLEKAGPLKTQQFGVTLEYIKENSGRIIPIVVEQTVEFLKENALEVDGIFRRSARAVTLKQVQRDFNEGKEVDFNEIGDVHVPAVLLKTFLRELQDPILTYDLHEPITRLHLLDSNKQLVEVQRLLREEMPEDNYIVLKYIMQFLTQVTEKQAINKMTPMNLAIVFGPNLVWPKGQSNLLSLSHVNMFALILIDKFDQVFIR</sequence>
<dbReference type="KEGG" id="lgi:LOTGIDRAFT_168254"/>
<accession>V3Z311</accession>
<reference evidence="3 4" key="1">
    <citation type="journal article" date="2013" name="Nature">
        <title>Insights into bilaterian evolution from three spiralian genomes.</title>
        <authorList>
            <person name="Simakov O."/>
            <person name="Marletaz F."/>
            <person name="Cho S.J."/>
            <person name="Edsinger-Gonzales E."/>
            <person name="Havlak P."/>
            <person name="Hellsten U."/>
            <person name="Kuo D.H."/>
            <person name="Larsson T."/>
            <person name="Lv J."/>
            <person name="Arendt D."/>
            <person name="Savage R."/>
            <person name="Osoegawa K."/>
            <person name="de Jong P."/>
            <person name="Grimwood J."/>
            <person name="Chapman J.A."/>
            <person name="Shapiro H."/>
            <person name="Aerts A."/>
            <person name="Otillar R.P."/>
            <person name="Terry A.Y."/>
            <person name="Boore J.L."/>
            <person name="Grigoriev I.V."/>
            <person name="Lindberg D.R."/>
            <person name="Seaver E.C."/>
            <person name="Weisblat D.A."/>
            <person name="Putnam N.H."/>
            <person name="Rokhsar D.S."/>
        </authorList>
    </citation>
    <scope>NUCLEOTIDE SEQUENCE [LARGE SCALE GENOMIC DNA]</scope>
</reference>
<evidence type="ECO:0000313" key="3">
    <source>
        <dbReference type="EMBL" id="ESO84993.1"/>
    </source>
</evidence>
<dbReference type="OMA" id="CITHFES"/>
<dbReference type="InterPro" id="IPR008936">
    <property type="entry name" value="Rho_GTPase_activation_prot"/>
</dbReference>
<dbReference type="CDD" id="cd00170">
    <property type="entry name" value="SEC14"/>
    <property type="match status" value="1"/>
</dbReference>
<dbReference type="Pfam" id="PF13716">
    <property type="entry name" value="CRAL_TRIO_2"/>
    <property type="match status" value="1"/>
</dbReference>
<dbReference type="PANTHER" id="PTHR45808">
    <property type="entry name" value="RHO GTPASE-ACTIVATING PROTEIN 68F"/>
    <property type="match status" value="1"/>
</dbReference>
<dbReference type="CTD" id="20240815"/>
<dbReference type="EMBL" id="KB203357">
    <property type="protein sequence ID" value="ESO84993.1"/>
    <property type="molecule type" value="Genomic_DNA"/>
</dbReference>
<dbReference type="GO" id="GO:0005096">
    <property type="term" value="F:GTPase activator activity"/>
    <property type="evidence" value="ECO:0007669"/>
    <property type="project" value="TreeGrafter"/>
</dbReference>
<dbReference type="HOGENOM" id="CLU_030214_1_0_1"/>
<dbReference type="SUPFAM" id="SSF48350">
    <property type="entry name" value="GTPase activation domain, GAP"/>
    <property type="match status" value="1"/>
</dbReference>
<protein>
    <recommendedName>
        <fullName evidence="5">Rho-GAP domain-containing protein</fullName>
    </recommendedName>
</protein>
<dbReference type="SMART" id="SM00324">
    <property type="entry name" value="RhoGAP"/>
    <property type="match status" value="1"/>
</dbReference>
<evidence type="ECO:0008006" key="5">
    <source>
        <dbReference type="Google" id="ProtNLM"/>
    </source>
</evidence>
<dbReference type="GeneID" id="20240815"/>
<dbReference type="SUPFAM" id="SSF52087">
    <property type="entry name" value="CRAL/TRIO domain"/>
    <property type="match status" value="1"/>
</dbReference>
<dbReference type="InterPro" id="IPR036865">
    <property type="entry name" value="CRAL-TRIO_dom_sf"/>
</dbReference>
<dbReference type="AlphaFoldDB" id="V3Z311"/>
<feature type="domain" description="CRAL-TRIO" evidence="1">
    <location>
        <begin position="47"/>
        <end position="193"/>
    </location>
</feature>
<dbReference type="Gene3D" id="3.40.525.10">
    <property type="entry name" value="CRAL-TRIO lipid binding domain"/>
    <property type="match status" value="1"/>
</dbReference>
<gene>
    <name evidence="3" type="ORF">LOTGIDRAFT_168254</name>
</gene>
<dbReference type="GO" id="GO:0007264">
    <property type="term" value="P:small GTPase-mediated signal transduction"/>
    <property type="evidence" value="ECO:0007669"/>
    <property type="project" value="TreeGrafter"/>
</dbReference>